<protein>
    <submittedName>
        <fullName evidence="1">Uncharacterized protein</fullName>
    </submittedName>
</protein>
<organism evidence="1 2">
    <name type="scientific">Botryotinia narcissicola</name>
    <dbReference type="NCBI Taxonomy" id="278944"/>
    <lineage>
        <taxon>Eukaryota</taxon>
        <taxon>Fungi</taxon>
        <taxon>Dikarya</taxon>
        <taxon>Ascomycota</taxon>
        <taxon>Pezizomycotina</taxon>
        <taxon>Leotiomycetes</taxon>
        <taxon>Helotiales</taxon>
        <taxon>Sclerotiniaceae</taxon>
        <taxon>Botryotinia</taxon>
    </lineage>
</organism>
<evidence type="ECO:0000313" key="1">
    <source>
        <dbReference type="EMBL" id="TGO59538.1"/>
    </source>
</evidence>
<gene>
    <name evidence="1" type="ORF">BOTNAR_0160g00140</name>
</gene>
<accession>A0A4Z1IDL8</accession>
<dbReference type="AlphaFoldDB" id="A0A4Z1IDL8"/>
<comment type="caution">
    <text evidence="1">The sequence shown here is derived from an EMBL/GenBank/DDBJ whole genome shotgun (WGS) entry which is preliminary data.</text>
</comment>
<dbReference type="EMBL" id="PQXJ01000160">
    <property type="protein sequence ID" value="TGO59538.1"/>
    <property type="molecule type" value="Genomic_DNA"/>
</dbReference>
<evidence type="ECO:0000313" key="2">
    <source>
        <dbReference type="Proteomes" id="UP000297452"/>
    </source>
</evidence>
<name>A0A4Z1IDL8_9HELO</name>
<proteinExistence type="predicted"/>
<dbReference type="Proteomes" id="UP000297452">
    <property type="component" value="Unassembled WGS sequence"/>
</dbReference>
<keyword evidence="2" id="KW-1185">Reference proteome</keyword>
<reference evidence="1 2" key="1">
    <citation type="submission" date="2017-12" db="EMBL/GenBank/DDBJ databases">
        <title>Comparative genomics of Botrytis spp.</title>
        <authorList>
            <person name="Valero-Jimenez C.A."/>
            <person name="Tapia P."/>
            <person name="Veloso J."/>
            <person name="Silva-Moreno E."/>
            <person name="Staats M."/>
            <person name="Valdes J.H."/>
            <person name="Van Kan J.A.L."/>
        </authorList>
    </citation>
    <scope>NUCLEOTIDE SEQUENCE [LARGE SCALE GENOMIC DNA]</scope>
    <source>
        <strain evidence="1 2">MUCL2120</strain>
    </source>
</reference>
<sequence>MTVMALLKEAVDNTIQLLFFQTIFIREDKNAQHCKYAMTILEIPQAEKIILSNQPAYHPVVSPVEVTWMHVAVDAEAKLKI</sequence>